<dbReference type="OrthoDB" id="9801717at2"/>
<feature type="active site" description="O-(3'-phospho-DNA)-tyrosine intermediate" evidence="3">
    <location>
        <position position="264"/>
    </location>
</feature>
<evidence type="ECO:0000256" key="3">
    <source>
        <dbReference type="PIRSR" id="PIRSR004576-50"/>
    </source>
</evidence>
<dbReference type="Gene3D" id="1.10.443.10">
    <property type="entry name" value="Intergrase catalytic core"/>
    <property type="match status" value="1"/>
</dbReference>
<dbReference type="SUPFAM" id="SSF56349">
    <property type="entry name" value="DNA breaking-rejoining enzymes"/>
    <property type="match status" value="1"/>
</dbReference>
<keyword evidence="7" id="KW-1185">Reference proteome</keyword>
<dbReference type="InterPro" id="IPR002104">
    <property type="entry name" value="Integrase_catalytic"/>
</dbReference>
<reference evidence="6 7" key="1">
    <citation type="journal article" date="2008" name="Environ. Microbiol.">
        <title>The genome of Erwinia tasmaniensis strain Et1/99, a non-pathogenic bacterium in the genus Erwinia.</title>
        <authorList>
            <person name="Kube M."/>
            <person name="Migdoll A.M."/>
            <person name="Mueller I."/>
            <person name="Kuhl H."/>
            <person name="Beck A."/>
            <person name="Reinhardt R."/>
            <person name="Geider K."/>
        </authorList>
    </citation>
    <scope>NUCLEOTIDE SEQUENCE [LARGE SCALE GENOMIC DNA]</scope>
    <source>
        <strain evidence="7">DSM 17950 / CFBP 7177 / CIP 109463 / NCPPB 4357 / Et1/99</strain>
        <plasmid evidence="7">pET45</plasmid>
    </source>
</reference>
<dbReference type="InterPro" id="IPR013762">
    <property type="entry name" value="Integrase-like_cat_sf"/>
</dbReference>
<keyword evidence="1" id="KW-0229">DNA integration</keyword>
<accession>B2VB47</accession>
<dbReference type="Pfam" id="PF00589">
    <property type="entry name" value="Phage_integrase"/>
    <property type="match status" value="1"/>
</dbReference>
<dbReference type="RefSeq" id="WP_012443500.1">
    <property type="nucleotide sequence ID" value="NC_010699.1"/>
</dbReference>
<dbReference type="PIRSF" id="PIRSF004576">
    <property type="entry name" value="Resolvase_Rsv"/>
    <property type="match status" value="1"/>
</dbReference>
<dbReference type="InterPro" id="IPR050090">
    <property type="entry name" value="Tyrosine_recombinase_XerCD"/>
</dbReference>
<dbReference type="GO" id="GO:0015074">
    <property type="term" value="P:DNA integration"/>
    <property type="evidence" value="ECO:0007669"/>
    <property type="project" value="UniProtKB-KW"/>
</dbReference>
<dbReference type="AlphaFoldDB" id="B2VB47"/>
<dbReference type="PROSITE" id="PS51898">
    <property type="entry name" value="TYR_RECOMBINASE"/>
    <property type="match status" value="1"/>
</dbReference>
<evidence type="ECO:0000256" key="2">
    <source>
        <dbReference type="ARBA" id="ARBA00023172"/>
    </source>
</evidence>
<geneLocation type="plasmid" evidence="6 7">
    <name>pET45</name>
</geneLocation>
<dbReference type="PANTHER" id="PTHR30349:SF90">
    <property type="entry name" value="TYROSINE RECOMBINASE XERD"/>
    <property type="match status" value="1"/>
</dbReference>
<dbReference type="Proteomes" id="UP000001726">
    <property type="component" value="Plasmid pET45"/>
</dbReference>
<dbReference type="InterPro" id="IPR016423">
    <property type="entry name" value="Resolvase_Rsv"/>
</dbReference>
<feature type="domain" description="Tyr recombinase" evidence="5">
    <location>
        <begin position="32"/>
        <end position="278"/>
    </location>
</feature>
<dbReference type="KEGG" id="eta:ETA_pET450390"/>
<dbReference type="GO" id="GO:0003677">
    <property type="term" value="F:DNA binding"/>
    <property type="evidence" value="ECO:0007669"/>
    <property type="project" value="InterPro"/>
</dbReference>
<keyword evidence="2" id="KW-0233">DNA recombination</keyword>
<dbReference type="HOGENOM" id="CLU_070567_0_1_6"/>
<dbReference type="EMBL" id="CU468132">
    <property type="protein sequence ID" value="CAO94983.1"/>
    <property type="molecule type" value="Genomic_DNA"/>
</dbReference>
<dbReference type="PANTHER" id="PTHR30349">
    <property type="entry name" value="PHAGE INTEGRASE-RELATED"/>
    <property type="match status" value="1"/>
</dbReference>
<dbReference type="GO" id="GO:0006310">
    <property type="term" value="P:DNA recombination"/>
    <property type="evidence" value="ECO:0007669"/>
    <property type="project" value="UniProtKB-KW"/>
</dbReference>
<feature type="region of interest" description="Disordered" evidence="4">
    <location>
        <begin position="92"/>
        <end position="118"/>
    </location>
</feature>
<evidence type="ECO:0000259" key="5">
    <source>
        <dbReference type="PROSITE" id="PS51898"/>
    </source>
</evidence>
<evidence type="ECO:0000313" key="7">
    <source>
        <dbReference type="Proteomes" id="UP000001726"/>
    </source>
</evidence>
<protein>
    <submittedName>
        <fullName evidence="6">Integrases, DNA breaking-rejoining enzymes</fullName>
    </submittedName>
</protein>
<proteinExistence type="predicted"/>
<keyword evidence="6" id="KW-0614">Plasmid</keyword>
<feature type="compositionally biased region" description="Basic and acidic residues" evidence="4">
    <location>
        <begin position="96"/>
        <end position="110"/>
    </location>
</feature>
<name>B2VB47_ERWT9</name>
<evidence type="ECO:0000256" key="4">
    <source>
        <dbReference type="SAM" id="MobiDB-lite"/>
    </source>
</evidence>
<evidence type="ECO:0000256" key="1">
    <source>
        <dbReference type="ARBA" id="ARBA00022908"/>
    </source>
</evidence>
<sequence>MNLTPKNIFSGPDARTLSCQLRMRSLAASMEGGVRYLLPVEVSALIGYAGSHEQKILFRLLWNTGMRVSEALALTARDCILTQDDEVRLMRRRGARKSDAVTKGRPDGPLRDSGGSPLLPQVIPDDSYQAAVLVRSLKRHCGSATRGKPTEAERRAENAAKRLIPLLDPAFAADLKSYRDGVLFGPVRRALDEPLWTVSSRQSVLNWINAAVTRAAADGVQFSVPVSPHTFRHSYAMYMLNAGVTDRLLMALMGHRSLKTLGIYTRVFALDRLSGSYLPFDCPDARDLLKNVFLVGDYPQERCHILPEE</sequence>
<dbReference type="CDD" id="cd00397">
    <property type="entry name" value="DNA_BRE_C"/>
    <property type="match status" value="1"/>
</dbReference>
<organism evidence="6 7">
    <name type="scientific">Erwinia tasmaniensis (strain DSM 17950 / CFBP 7177 / CIP 109463 / NCPPB 4357 / Et1/99)</name>
    <dbReference type="NCBI Taxonomy" id="465817"/>
    <lineage>
        <taxon>Bacteria</taxon>
        <taxon>Pseudomonadati</taxon>
        <taxon>Pseudomonadota</taxon>
        <taxon>Gammaproteobacteria</taxon>
        <taxon>Enterobacterales</taxon>
        <taxon>Erwiniaceae</taxon>
        <taxon>Erwinia</taxon>
    </lineage>
</organism>
<dbReference type="InterPro" id="IPR011010">
    <property type="entry name" value="DNA_brk_join_enz"/>
</dbReference>
<gene>
    <name evidence="6" type="primary">resD</name>
    <name evidence="6" type="ordered locus">ETA_pET450390</name>
</gene>
<evidence type="ECO:0000313" key="6">
    <source>
        <dbReference type="EMBL" id="CAO94983.1"/>
    </source>
</evidence>